<dbReference type="Proteomes" id="UP000433652">
    <property type="component" value="Unassembled WGS sequence"/>
</dbReference>
<proteinExistence type="predicted"/>
<evidence type="ECO:0000313" key="2">
    <source>
        <dbReference type="EMBL" id="MXO59564.1"/>
    </source>
</evidence>
<dbReference type="PROSITE" id="PS51257">
    <property type="entry name" value="PROKAR_LIPOPROTEIN"/>
    <property type="match status" value="1"/>
</dbReference>
<gene>
    <name evidence="2" type="ORF">GRI89_08420</name>
</gene>
<keyword evidence="1" id="KW-0732">Signal</keyword>
<evidence type="ECO:0000313" key="3">
    <source>
        <dbReference type="Proteomes" id="UP000433652"/>
    </source>
</evidence>
<comment type="caution">
    <text evidence="2">The sequence shown here is derived from an EMBL/GenBank/DDBJ whole genome shotgun (WGS) entry which is preliminary data.</text>
</comment>
<protein>
    <submittedName>
        <fullName evidence="2">Uncharacterized protein</fullName>
    </submittedName>
</protein>
<organism evidence="2 3">
    <name type="scientific">Croceibacterium salegens</name>
    <dbReference type="NCBI Taxonomy" id="1737568"/>
    <lineage>
        <taxon>Bacteria</taxon>
        <taxon>Pseudomonadati</taxon>
        <taxon>Pseudomonadota</taxon>
        <taxon>Alphaproteobacteria</taxon>
        <taxon>Sphingomonadales</taxon>
        <taxon>Erythrobacteraceae</taxon>
        <taxon>Croceibacterium</taxon>
    </lineage>
</organism>
<accession>A0A6I4SU24</accession>
<dbReference type="EMBL" id="WTYM01000036">
    <property type="protein sequence ID" value="MXO59564.1"/>
    <property type="molecule type" value="Genomic_DNA"/>
</dbReference>
<name>A0A6I4SU24_9SPHN</name>
<keyword evidence="3" id="KW-1185">Reference proteome</keyword>
<evidence type="ECO:0000256" key="1">
    <source>
        <dbReference type="SAM" id="SignalP"/>
    </source>
</evidence>
<dbReference type="RefSeq" id="WP_159794101.1">
    <property type="nucleotide sequence ID" value="NZ_WTYM01000036.1"/>
</dbReference>
<reference evidence="2 3" key="1">
    <citation type="submission" date="2019-12" db="EMBL/GenBank/DDBJ databases">
        <title>Genomic-based taxomic classification of the family Erythrobacteraceae.</title>
        <authorList>
            <person name="Xu L."/>
        </authorList>
    </citation>
    <scope>NUCLEOTIDE SEQUENCE [LARGE SCALE GENOMIC DNA]</scope>
    <source>
        <strain evidence="2 3">MCCC 1K01500</strain>
    </source>
</reference>
<dbReference type="AlphaFoldDB" id="A0A6I4SU24"/>
<sequence length="143" mass="14464">MIKAILLAAPLALAACNQASEEAAPATEATVAPTAMEESGVVDPSKAGFEAVAPGDYEVTRSDGTVDQLTVHPGMTWSRVNSDGSAAGGTIFMQDGKTCFVTEGVEGHRCFTDGPPEPDGTMRVTADDGSVGVVRPKAAAPAG</sequence>
<feature type="signal peptide" evidence="1">
    <location>
        <begin position="1"/>
        <end position="19"/>
    </location>
</feature>
<dbReference type="OrthoDB" id="7428413at2"/>
<feature type="chain" id="PRO_5026188440" evidence="1">
    <location>
        <begin position="20"/>
        <end position="143"/>
    </location>
</feature>